<organism evidence="1 2">
    <name type="scientific">Ferrimonas pelagia</name>
    <dbReference type="NCBI Taxonomy" id="1177826"/>
    <lineage>
        <taxon>Bacteria</taxon>
        <taxon>Pseudomonadati</taxon>
        <taxon>Pseudomonadota</taxon>
        <taxon>Gammaproteobacteria</taxon>
        <taxon>Alteromonadales</taxon>
        <taxon>Ferrimonadaceae</taxon>
        <taxon>Ferrimonas</taxon>
    </lineage>
</organism>
<keyword evidence="2" id="KW-1185">Reference proteome</keyword>
<dbReference type="EMBL" id="BAABJZ010000008">
    <property type="protein sequence ID" value="GAA4876567.1"/>
    <property type="molecule type" value="Genomic_DNA"/>
</dbReference>
<dbReference type="SUPFAM" id="SSF53649">
    <property type="entry name" value="Alkaline phosphatase-like"/>
    <property type="match status" value="1"/>
</dbReference>
<dbReference type="PROSITE" id="PS51257">
    <property type="entry name" value="PROKAR_LIPOPROTEIN"/>
    <property type="match status" value="1"/>
</dbReference>
<protein>
    <submittedName>
        <fullName evidence="1">Ectonucleotide pyrophosphatase/phosphodiesterase</fullName>
    </submittedName>
</protein>
<dbReference type="RefSeq" id="WP_345333519.1">
    <property type="nucleotide sequence ID" value="NZ_BAABJZ010000008.1"/>
</dbReference>
<dbReference type="InterPro" id="IPR002591">
    <property type="entry name" value="Phosphodiest/P_Trfase"/>
</dbReference>
<accession>A0ABP9EE02</accession>
<dbReference type="Pfam" id="PF01663">
    <property type="entry name" value="Phosphodiest"/>
    <property type="match status" value="1"/>
</dbReference>
<proteinExistence type="predicted"/>
<comment type="caution">
    <text evidence="1">The sequence shown here is derived from an EMBL/GenBank/DDBJ whole genome shotgun (WGS) entry which is preliminary data.</text>
</comment>
<evidence type="ECO:0000313" key="2">
    <source>
        <dbReference type="Proteomes" id="UP001499988"/>
    </source>
</evidence>
<dbReference type="CDD" id="cd16018">
    <property type="entry name" value="Enpp"/>
    <property type="match status" value="1"/>
</dbReference>
<dbReference type="PANTHER" id="PTHR10151:SF120">
    <property type="entry name" value="BIS(5'-ADENOSYL)-TRIPHOSPHATASE"/>
    <property type="match status" value="1"/>
</dbReference>
<dbReference type="PANTHER" id="PTHR10151">
    <property type="entry name" value="ECTONUCLEOTIDE PYROPHOSPHATASE/PHOSPHODIESTERASE"/>
    <property type="match status" value="1"/>
</dbReference>
<dbReference type="Proteomes" id="UP001499988">
    <property type="component" value="Unassembled WGS sequence"/>
</dbReference>
<reference evidence="2" key="1">
    <citation type="journal article" date="2019" name="Int. J. Syst. Evol. Microbiol.">
        <title>The Global Catalogue of Microorganisms (GCM) 10K type strain sequencing project: providing services to taxonomists for standard genome sequencing and annotation.</title>
        <authorList>
            <consortium name="The Broad Institute Genomics Platform"/>
            <consortium name="The Broad Institute Genome Sequencing Center for Infectious Disease"/>
            <person name="Wu L."/>
            <person name="Ma J."/>
        </authorList>
    </citation>
    <scope>NUCLEOTIDE SEQUENCE [LARGE SCALE GENOMIC DNA]</scope>
    <source>
        <strain evidence="2">JCM 18401</strain>
    </source>
</reference>
<dbReference type="Gene3D" id="3.40.720.10">
    <property type="entry name" value="Alkaline Phosphatase, subunit A"/>
    <property type="match status" value="1"/>
</dbReference>
<sequence length="408" mass="45302">MRPIFALFAAMALSACGTQPPSQPEEKAHLLLISIDGYRYDYNELHQPPALSAFAEQGAMVEKLAPAFPTLTFPNHVTLVTGLLPENHGIVGNSFYSPDMQDVYRAGKTDMDGRYYGGVPLWSLAESQGMTAATYFWVGSEAEIAGYRPSYWKPFEYIEDFQLRVDQVVEWFSMPEDERPQVVNLYFHEVDSAGHRFGPDAPETRDALHKVDAALGQLMARLDALPHDINVIITSDHGMANVEQDPRYNTDDVLRDHPELKEKFMMRGTAAVNHIHKMDGATEADLDQIVALFNATEGVEAYKRADVPLRLRFKGHNAVGDAIIVTNDHYLTYDGARPGPIGMHGYETAAVPEMNTLLMAKGPAFETGARIEAADNIHLYPLMAEILGLTIEHEIDGEFEVLAPLLAE</sequence>
<gene>
    <name evidence="1" type="ORF">GCM10023333_07300</name>
</gene>
<name>A0ABP9EE02_9GAMM</name>
<evidence type="ECO:0000313" key="1">
    <source>
        <dbReference type="EMBL" id="GAA4876567.1"/>
    </source>
</evidence>
<dbReference type="InterPro" id="IPR017850">
    <property type="entry name" value="Alkaline_phosphatase_core_sf"/>
</dbReference>
<dbReference type="Gene3D" id="3.30.1360.180">
    <property type="match status" value="1"/>
</dbReference>